<evidence type="ECO:0000259" key="6">
    <source>
        <dbReference type="PROSITE" id="PS50994"/>
    </source>
</evidence>
<keyword evidence="3" id="KW-0175">Coiled coil</keyword>
<dbReference type="SUPFAM" id="SSF56672">
    <property type="entry name" value="DNA/RNA polymerases"/>
    <property type="match status" value="1"/>
</dbReference>
<feature type="region of interest" description="Disordered" evidence="4">
    <location>
        <begin position="603"/>
        <end position="631"/>
    </location>
</feature>
<dbReference type="EMBL" id="BQNB010018479">
    <property type="protein sequence ID" value="GJT74875.1"/>
    <property type="molecule type" value="Genomic_DNA"/>
</dbReference>
<feature type="region of interest" description="Disordered" evidence="4">
    <location>
        <begin position="1296"/>
        <end position="1318"/>
    </location>
</feature>
<feature type="signal peptide" evidence="5">
    <location>
        <begin position="1"/>
        <end position="18"/>
    </location>
</feature>
<gene>
    <name evidence="7" type="ORF">Tco_1041600</name>
</gene>
<evidence type="ECO:0000256" key="5">
    <source>
        <dbReference type="SAM" id="SignalP"/>
    </source>
</evidence>
<comment type="caution">
    <text evidence="7">The sequence shown here is derived from an EMBL/GenBank/DDBJ whole genome shotgun (WGS) entry which is preliminary data.</text>
</comment>
<reference evidence="7" key="2">
    <citation type="submission" date="2022-01" db="EMBL/GenBank/DDBJ databases">
        <authorList>
            <person name="Yamashiro T."/>
            <person name="Shiraishi A."/>
            <person name="Satake H."/>
            <person name="Nakayama K."/>
        </authorList>
    </citation>
    <scope>NUCLEOTIDE SEQUENCE</scope>
</reference>
<feature type="domain" description="Integrase catalytic" evidence="6">
    <location>
        <begin position="426"/>
        <end position="528"/>
    </location>
</feature>
<evidence type="ECO:0000256" key="3">
    <source>
        <dbReference type="SAM" id="Coils"/>
    </source>
</evidence>
<dbReference type="PANTHER" id="PTHR42648">
    <property type="entry name" value="TRANSPOSASE, PUTATIVE-RELATED"/>
    <property type="match status" value="1"/>
</dbReference>
<dbReference type="InterPro" id="IPR013103">
    <property type="entry name" value="RVT_2"/>
</dbReference>
<reference evidence="7" key="1">
    <citation type="journal article" date="2022" name="Int. J. Mol. Sci.">
        <title>Draft Genome of Tanacetum Coccineum: Genomic Comparison of Closely Related Tanacetum-Family Plants.</title>
        <authorList>
            <person name="Yamashiro T."/>
            <person name="Shiraishi A."/>
            <person name="Nakayama K."/>
            <person name="Satake H."/>
        </authorList>
    </citation>
    <scope>NUCLEOTIDE SEQUENCE</scope>
</reference>
<feature type="region of interest" description="Disordered" evidence="4">
    <location>
        <begin position="1185"/>
        <end position="1213"/>
    </location>
</feature>
<dbReference type="Proteomes" id="UP001151760">
    <property type="component" value="Unassembled WGS sequence"/>
</dbReference>
<keyword evidence="8" id="KW-1185">Reference proteome</keyword>
<feature type="coiled-coil region" evidence="3">
    <location>
        <begin position="1243"/>
        <end position="1270"/>
    </location>
</feature>
<feature type="region of interest" description="Disordered" evidence="4">
    <location>
        <begin position="240"/>
        <end position="262"/>
    </location>
</feature>
<dbReference type="InterPro" id="IPR001584">
    <property type="entry name" value="Integrase_cat-core"/>
</dbReference>
<organism evidence="7 8">
    <name type="scientific">Tanacetum coccineum</name>
    <dbReference type="NCBI Taxonomy" id="301880"/>
    <lineage>
        <taxon>Eukaryota</taxon>
        <taxon>Viridiplantae</taxon>
        <taxon>Streptophyta</taxon>
        <taxon>Embryophyta</taxon>
        <taxon>Tracheophyta</taxon>
        <taxon>Spermatophyta</taxon>
        <taxon>Magnoliopsida</taxon>
        <taxon>eudicotyledons</taxon>
        <taxon>Gunneridae</taxon>
        <taxon>Pentapetalae</taxon>
        <taxon>asterids</taxon>
        <taxon>campanulids</taxon>
        <taxon>Asterales</taxon>
        <taxon>Asteraceae</taxon>
        <taxon>Asteroideae</taxon>
        <taxon>Anthemideae</taxon>
        <taxon>Anthemidinae</taxon>
        <taxon>Tanacetum</taxon>
    </lineage>
</organism>
<evidence type="ECO:0000256" key="4">
    <source>
        <dbReference type="SAM" id="MobiDB-lite"/>
    </source>
</evidence>
<evidence type="ECO:0000313" key="8">
    <source>
        <dbReference type="Proteomes" id="UP001151760"/>
    </source>
</evidence>
<sequence>MTLFYIARFTGSLVLVATTPSSAPRAHLSRFIGVSCVFELCERRCKRVCTSTTLIPGLVTADEKIQKKNDVKARSMLLMAITNEHFLTFNQYKDAKTLFAAIQTRYGGNDATKKTQKTLLKQMYENFSAPSTESIDSIFNRLQKINIAFVSSPSSTNEVNTAYGVSTDNTQVSPASTKVSAASTQVSTASLSDATVYAFLANQPNGSQLVHEDFELIYKDDLEEMDLKWQLALLRMRTRRGSRSQDNRNMNQDSSRRTVNMEETSSKAMLAIDGAGLFSPPNLDLSNSGLEEFQQPKFEGYGPKISKSVRLMLLRHQHVGFFWRTTKLNRDIHKKKIKDMLTVDAQGAKGGRITSKGTLKTDVRQKEQCSFVTDTGCFVLSPELKLADESQVLLKVPRKNNMYSVDMKNIVPKESLTCLVAKATLDESILWHRRLVMSEFCEKKGIKREFGIARTPQQNGVAERRNRTLIEAARTMLADSKLPTIFWAEVVNIACYVQNRVLVVKPHNKTSHELFRGRTPALSFMRPFRCHVTILNTLDHLGKFDGKSDDGFFVGYSLNSDGPKWLFDIDTLTKSMNYVPVVAGSSQDYILMPLWKDGSLFDSSSKNASNDEPQPSNDAEKNDDESGIDDQGDGFENIHVITLHFESTMFDLFGDETEVDMSNITNTYTVPSTPNIRIHKDYSLEHVIGNVQSGVQTRRMTNEQGFISVVYEGKTHEDLHTCLFASCVYRNKKDKRGIVIGNKARLVAQGYTQEEGIDYDEVFASVAKIEEIRLFLAYASFKDFVVYQMDVKSAFLYGKIEEEVYVCQPLGFEDPEFPDKVYKVEKALYGLHQAPRAWYETLSTYLLDNGFQIGQIDKTLFIKRVKGNFLLVQVYDDDIIFGSTRKEMCTDFEKMMHKKFQMSSIGELTFFLGLQVTQKNDGIFISQDKYVDEILKKFGFSTVRTTSTPIETSKPLLKDAEDEDVNVHLYRLMIGSLMYLTASRPDIMFILKGQPKLGLWYPKDSPFDLEAYTDSDYAGASLDRKSTIGGFQEIVDFLNDSHIRYALTKNPTIYVSLIEKFWQTATVRTVDNGEQEITAIVDGKEFTIIEASVRRHLQLANVDGISVLQTTKIFDQLSLMGMLAIQAEEGKGSGHPSEPQPPPSTAQPTHAEPIPNLTSKPIPNVADEAIYEEWDNIVERATTTSASLDAEQASGNINRTQSMAMPHSSRPRPAISGEIDLRRASQRDTRVNTLGSDEGSMSLQELMVLCTTLSNKVESLEADLKQTKQVYGTAFIKLIMKVKKLEKIVKSSKARRTTKIVVSDDKEEDPSKQQRSMVEEIDQDAGVTLRSPPSPIPTLISCVMGGT</sequence>
<dbReference type="PROSITE" id="PS50994">
    <property type="entry name" value="INTEGRASE"/>
    <property type="match status" value="1"/>
</dbReference>
<dbReference type="InterPro" id="IPR043502">
    <property type="entry name" value="DNA/RNA_pol_sf"/>
</dbReference>
<dbReference type="SUPFAM" id="SSF53098">
    <property type="entry name" value="Ribonuclease H-like"/>
    <property type="match status" value="1"/>
</dbReference>
<keyword evidence="5" id="KW-0732">Signal</keyword>
<dbReference type="Pfam" id="PF07727">
    <property type="entry name" value="RVT_2"/>
    <property type="match status" value="1"/>
</dbReference>
<keyword evidence="1" id="KW-0479">Metal-binding</keyword>
<proteinExistence type="predicted"/>
<dbReference type="Gene3D" id="3.30.420.10">
    <property type="entry name" value="Ribonuclease H-like superfamily/Ribonuclease H"/>
    <property type="match status" value="1"/>
</dbReference>
<dbReference type="InterPro" id="IPR012337">
    <property type="entry name" value="RNaseH-like_sf"/>
</dbReference>
<feature type="chain" id="PRO_5047011024" evidence="5">
    <location>
        <begin position="19"/>
        <end position="1347"/>
    </location>
</feature>
<name>A0ABQ5GH91_9ASTR</name>
<keyword evidence="2" id="KW-0378">Hydrolase</keyword>
<dbReference type="Pfam" id="PF14223">
    <property type="entry name" value="Retrotran_gag_2"/>
    <property type="match status" value="1"/>
</dbReference>
<feature type="compositionally biased region" description="Polar residues" evidence="4">
    <location>
        <begin position="1185"/>
        <end position="1203"/>
    </location>
</feature>
<dbReference type="PANTHER" id="PTHR42648:SF32">
    <property type="entry name" value="RIBONUCLEASE H-LIKE DOMAIN, GAG-PRE-INTEGRASE DOMAIN PROTEIN-RELATED"/>
    <property type="match status" value="1"/>
</dbReference>
<protein>
    <submittedName>
        <fullName evidence="7">Ribonuclease H-like domain-containing protein</fullName>
    </submittedName>
</protein>
<feature type="compositionally biased region" description="Acidic residues" evidence="4">
    <location>
        <begin position="621"/>
        <end position="631"/>
    </location>
</feature>
<feature type="region of interest" description="Disordered" evidence="4">
    <location>
        <begin position="1129"/>
        <end position="1162"/>
    </location>
</feature>
<dbReference type="InterPro" id="IPR036397">
    <property type="entry name" value="RNaseH_sf"/>
</dbReference>
<evidence type="ECO:0000313" key="7">
    <source>
        <dbReference type="EMBL" id="GJT74875.1"/>
    </source>
</evidence>
<evidence type="ECO:0000256" key="2">
    <source>
        <dbReference type="ARBA" id="ARBA00022801"/>
    </source>
</evidence>
<accession>A0ABQ5GH91</accession>
<feature type="compositionally biased region" description="Polar residues" evidence="4">
    <location>
        <begin position="603"/>
        <end position="617"/>
    </location>
</feature>
<dbReference type="InterPro" id="IPR039537">
    <property type="entry name" value="Retrotran_Ty1/copia-like"/>
</dbReference>
<evidence type="ECO:0000256" key="1">
    <source>
        <dbReference type="ARBA" id="ARBA00022723"/>
    </source>
</evidence>